<feature type="domain" description="AAA+ ATPase" evidence="4">
    <location>
        <begin position="99"/>
        <end position="230"/>
    </location>
</feature>
<evidence type="ECO:0000256" key="2">
    <source>
        <dbReference type="ARBA" id="ARBA00022741"/>
    </source>
</evidence>
<dbReference type="NCBIfam" id="NF038214">
    <property type="entry name" value="IS21_help_AAA"/>
    <property type="match status" value="1"/>
</dbReference>
<dbReference type="SUPFAM" id="SSF52540">
    <property type="entry name" value="P-loop containing nucleoside triphosphate hydrolases"/>
    <property type="match status" value="1"/>
</dbReference>
<comment type="similarity">
    <text evidence="1">Belongs to the IS21/IS1162 putative ATP-binding protein family.</text>
</comment>
<dbReference type="AlphaFoldDB" id="A0A644XTG9"/>
<evidence type="ECO:0000256" key="3">
    <source>
        <dbReference type="ARBA" id="ARBA00022840"/>
    </source>
</evidence>
<evidence type="ECO:0000313" key="5">
    <source>
        <dbReference type="EMBL" id="MPM19512.1"/>
    </source>
</evidence>
<name>A0A644XTG9_9ZZZZ</name>
<dbReference type="PIRSF" id="PIRSF003073">
    <property type="entry name" value="DNAC_TnpB_IstB"/>
    <property type="match status" value="1"/>
</dbReference>
<dbReference type="InterPro" id="IPR027417">
    <property type="entry name" value="P-loop_NTPase"/>
</dbReference>
<keyword evidence="2" id="KW-0547">Nucleotide-binding</keyword>
<dbReference type="InterPro" id="IPR047661">
    <property type="entry name" value="IstB"/>
</dbReference>
<dbReference type="EMBL" id="VSSQ01003191">
    <property type="protein sequence ID" value="MPM19512.1"/>
    <property type="molecule type" value="Genomic_DNA"/>
</dbReference>
<comment type="caution">
    <text evidence="5">The sequence shown here is derived from an EMBL/GenBank/DDBJ whole genome shotgun (WGS) entry which is preliminary data.</text>
</comment>
<dbReference type="InterPro" id="IPR028350">
    <property type="entry name" value="DNAC/IstB-like"/>
</dbReference>
<keyword evidence="3" id="KW-0067">ATP-binding</keyword>
<sequence length="249" mass="28249">MLNNTTTTKLHEMKLSAMATAFRHQSETDGFSELSFEERFGLLVDAEWTSRRNNRLTRLLKKAGFSEPGACLEDIEYHADRKLDKAFITRLGSCNYIDENHNVIILGATGSGKTYIANALGVTAGRNFYPVRYVRLPDLLAELSIARAEGNYRKVMKGYRQARLLILDEWLLYPLKDSEARDLLELTEARYKKASTIFCSQFDVGGWHQKIGEATLADAICDRIVHDSYRIVIGGEDSMRKRKGISEND</sequence>
<protein>
    <submittedName>
        <fullName evidence="5">IS21 family transposase ISPsy41</fullName>
    </submittedName>
</protein>
<proteinExistence type="inferred from homology"/>
<dbReference type="SMART" id="SM00382">
    <property type="entry name" value="AAA"/>
    <property type="match status" value="1"/>
</dbReference>
<reference evidence="5" key="1">
    <citation type="submission" date="2019-08" db="EMBL/GenBank/DDBJ databases">
        <authorList>
            <person name="Kucharzyk K."/>
            <person name="Murdoch R.W."/>
            <person name="Higgins S."/>
            <person name="Loffler F."/>
        </authorList>
    </citation>
    <scope>NUCLEOTIDE SEQUENCE</scope>
</reference>
<dbReference type="InterPro" id="IPR002611">
    <property type="entry name" value="IstB_ATP-bd"/>
</dbReference>
<dbReference type="GO" id="GO:0005524">
    <property type="term" value="F:ATP binding"/>
    <property type="evidence" value="ECO:0007669"/>
    <property type="project" value="UniProtKB-KW"/>
</dbReference>
<dbReference type="CDD" id="cd00009">
    <property type="entry name" value="AAA"/>
    <property type="match status" value="1"/>
</dbReference>
<organism evidence="5">
    <name type="scientific">bioreactor metagenome</name>
    <dbReference type="NCBI Taxonomy" id="1076179"/>
    <lineage>
        <taxon>unclassified sequences</taxon>
        <taxon>metagenomes</taxon>
        <taxon>ecological metagenomes</taxon>
    </lineage>
</organism>
<evidence type="ECO:0000259" key="4">
    <source>
        <dbReference type="SMART" id="SM00382"/>
    </source>
</evidence>
<dbReference type="PANTHER" id="PTHR30050:SF4">
    <property type="entry name" value="ATP-BINDING PROTEIN RV3427C IN INSERTION SEQUENCE-RELATED"/>
    <property type="match status" value="1"/>
</dbReference>
<dbReference type="PANTHER" id="PTHR30050">
    <property type="entry name" value="CHROMOSOMAL REPLICATION INITIATOR PROTEIN DNAA"/>
    <property type="match status" value="1"/>
</dbReference>
<dbReference type="GO" id="GO:0006260">
    <property type="term" value="P:DNA replication"/>
    <property type="evidence" value="ECO:0007669"/>
    <property type="project" value="TreeGrafter"/>
</dbReference>
<gene>
    <name evidence="5" type="ORF">SDC9_65938</name>
</gene>
<evidence type="ECO:0000256" key="1">
    <source>
        <dbReference type="ARBA" id="ARBA00008059"/>
    </source>
</evidence>
<dbReference type="InterPro" id="IPR003593">
    <property type="entry name" value="AAA+_ATPase"/>
</dbReference>
<accession>A0A644XTG9</accession>
<dbReference type="Pfam" id="PF01695">
    <property type="entry name" value="IstB_IS21"/>
    <property type="match status" value="1"/>
</dbReference>
<dbReference type="Gene3D" id="3.40.50.300">
    <property type="entry name" value="P-loop containing nucleotide triphosphate hydrolases"/>
    <property type="match status" value="1"/>
</dbReference>